<evidence type="ECO:0000256" key="3">
    <source>
        <dbReference type="ARBA" id="ARBA00061659"/>
    </source>
</evidence>
<keyword evidence="1" id="KW-0677">Repeat</keyword>
<dbReference type="GO" id="GO:0005737">
    <property type="term" value="C:cytoplasm"/>
    <property type="evidence" value="ECO:0007669"/>
    <property type="project" value="UniProtKB-ARBA"/>
</dbReference>
<evidence type="ECO:0000313" key="7">
    <source>
        <dbReference type="Proteomes" id="UP000092600"/>
    </source>
</evidence>
<keyword evidence="2" id="KW-0809">Transit peptide</keyword>
<protein>
    <submittedName>
        <fullName evidence="9">Pentatricopeptide repeat-containing protein At3g22150, chloroplastic-like</fullName>
    </submittedName>
    <submittedName>
        <fullName evidence="6">Pentatricopeptide repeat-containing protein, chloroplastic</fullName>
    </submittedName>
</protein>
<dbReference type="PANTHER" id="PTHR47926:SF452">
    <property type="entry name" value="PENTATRICOPEPTIDE REPEAT-CONTAINING PROTEIN"/>
    <property type="match status" value="1"/>
</dbReference>
<dbReference type="FunFam" id="1.25.40.10:FF:000243">
    <property type="entry name" value="Pentatricopeptide repeat-containing protein chloroplastic"/>
    <property type="match status" value="1"/>
</dbReference>
<feature type="repeat" description="PPR" evidence="4">
    <location>
        <begin position="419"/>
        <end position="453"/>
    </location>
</feature>
<sequence length="854" mass="93921">MSSSSSSLVPPLLVLCPSNAATSSSSSRLPPLLPSSPTTPAATIREESDHAKSPKRPTALLRARLSRLCKEGRLDRARRLFDSILPGAADPPPTLLWNTLLIGYVCNSLPDDALRLYALMNMNNSFPRSASASASASDSDHYTYSSALKACAHSRRLRLGRSIHCHLIRRSSAPPKNPVLNNSLLNMYACASDPEPARPDVVRALFDRMPRRNAVSWNTVVAWYVRSCRPNDALALFKCMIEAGIRPSTVSFVNVFPAVAAADGVICHDALYGLLIKHGKEYADDLFVVSSAICMFSELGDIKSARQVFDRADDKNTEVWNTMINGHVQNGQYVEAIDLFLQILGSEAVNADGVTFLSSLMAISQLQDVKLGQQVHAYLIKDNLSAVPLIVRNALIIMYSRCGRVQSAFDLFCQMPKRDIVSWNTMITCFVQNGFDLEGLLLVYEMQKKGLIVDSVTSTALLSAASNLSSIRIGKETHGYLLRHGIQFEGMESYLVDMYAKSGCVETARQLFDGNSPPNRDQVTWNAMIAGYTQSGQTEQAITVFRAMLEEGWEPNAVTLSPLLSACDPVGGIQAGKQIHGFAIRHYLDDNVFVGTALVDMYSKCGDIFAAERVFEGMPVKNTVTYTTMLSALGQHGLGARALSLFHTMEKLGTKPDAVTFVAVISACSYSGLVDDGLAVYYSMEKFGIAATPEHHCCVVDLMGRAGRVEEVYEFVNSLGEDGNFVGIWGSLLAACKVHGKLELGKLVSERLFQLEEEYGIAGYHVLHSNLHAVEGNWDNVDRVRKEMRERGLRKVPGSSWIYVDNAAHRFNSRDQKHPENFQIYSMLQELTLEMKSSGFKTLDPCILDGVAEF</sequence>
<dbReference type="GO" id="GO:0003723">
    <property type="term" value="F:RNA binding"/>
    <property type="evidence" value="ECO:0007669"/>
    <property type="project" value="InterPro"/>
</dbReference>
<dbReference type="FunFam" id="1.25.40.10:FF:000797">
    <property type="entry name" value="Pentatricopeptide repeat-containing protein chloroplastic"/>
    <property type="match status" value="1"/>
</dbReference>
<dbReference type="RefSeq" id="XP_020084339.1">
    <property type="nucleotide sequence ID" value="XM_020228750.1"/>
</dbReference>
<dbReference type="Proteomes" id="UP000515123">
    <property type="component" value="Linkage group 3"/>
</dbReference>
<accession>A0A199W0Q6</accession>
<dbReference type="GeneID" id="109707474"/>
<name>A0A199W0Q6_ANACO</name>
<organism evidence="6 7">
    <name type="scientific">Ananas comosus</name>
    <name type="common">Pineapple</name>
    <name type="synonym">Ananas ananas</name>
    <dbReference type="NCBI Taxonomy" id="4615"/>
    <lineage>
        <taxon>Eukaryota</taxon>
        <taxon>Viridiplantae</taxon>
        <taxon>Streptophyta</taxon>
        <taxon>Embryophyta</taxon>
        <taxon>Tracheophyta</taxon>
        <taxon>Spermatophyta</taxon>
        <taxon>Magnoliopsida</taxon>
        <taxon>Liliopsida</taxon>
        <taxon>Poales</taxon>
        <taxon>Bromeliaceae</taxon>
        <taxon>Bromelioideae</taxon>
        <taxon>Ananas</taxon>
    </lineage>
</organism>
<evidence type="ECO:0000313" key="6">
    <source>
        <dbReference type="EMBL" id="OAY82818.1"/>
    </source>
</evidence>
<feature type="repeat" description="PPR" evidence="4">
    <location>
        <begin position="521"/>
        <end position="555"/>
    </location>
</feature>
<keyword evidence="8" id="KW-1185">Reference proteome</keyword>
<proteinExistence type="inferred from homology"/>
<evidence type="ECO:0000313" key="9">
    <source>
        <dbReference type="RefSeq" id="XP_020084339.1"/>
    </source>
</evidence>
<dbReference type="Gramene" id="Aco027575.1.mrna1">
    <property type="protein sequence ID" value="Aco027575.1.mrna1"/>
    <property type="gene ID" value="Aco027575.1.path1"/>
</dbReference>
<evidence type="ECO:0000256" key="5">
    <source>
        <dbReference type="SAM" id="MobiDB-lite"/>
    </source>
</evidence>
<dbReference type="FunFam" id="1.25.40.10:FF:000381">
    <property type="entry name" value="Pentatricopeptide repeat-containing protein"/>
    <property type="match status" value="1"/>
</dbReference>
<gene>
    <name evidence="9" type="primary">LOC109707474</name>
    <name evidence="6" type="ORF">ACMD2_14139</name>
</gene>
<dbReference type="AlphaFoldDB" id="A0A199W0Q6"/>
<dbReference type="PANTHER" id="PTHR47926">
    <property type="entry name" value="PENTATRICOPEPTIDE REPEAT-CONTAINING PROTEIN"/>
    <property type="match status" value="1"/>
</dbReference>
<dbReference type="Pfam" id="PF20431">
    <property type="entry name" value="E_motif"/>
    <property type="match status" value="1"/>
</dbReference>
<dbReference type="InterPro" id="IPR046960">
    <property type="entry name" value="PPR_At4g14850-like_plant"/>
</dbReference>
<dbReference type="Proteomes" id="UP000092600">
    <property type="component" value="Unassembled WGS sequence"/>
</dbReference>
<feature type="region of interest" description="Disordered" evidence="5">
    <location>
        <begin position="19"/>
        <end position="57"/>
    </location>
</feature>
<feature type="repeat" description="PPR" evidence="4">
    <location>
        <begin position="622"/>
        <end position="656"/>
    </location>
</feature>
<feature type="repeat" description="PPR" evidence="4">
    <location>
        <begin position="316"/>
        <end position="350"/>
    </location>
</feature>
<evidence type="ECO:0000256" key="2">
    <source>
        <dbReference type="ARBA" id="ARBA00022946"/>
    </source>
</evidence>
<dbReference type="FunFam" id="1.25.40.10:FF:000645">
    <property type="entry name" value="Pentatricopeptide repeat-containing protein chloroplastic"/>
    <property type="match status" value="1"/>
</dbReference>
<feature type="repeat" description="PPR" evidence="4">
    <location>
        <begin position="213"/>
        <end position="247"/>
    </location>
</feature>
<reference evidence="6 7" key="1">
    <citation type="journal article" date="2016" name="DNA Res.">
        <title>The draft genome of MD-2 pineapple using hybrid error correction of long reads.</title>
        <authorList>
            <person name="Redwan R.M."/>
            <person name="Saidin A."/>
            <person name="Kumar S.V."/>
        </authorList>
    </citation>
    <scope>NUCLEOTIDE SEQUENCE [LARGE SCALE GENOMIC DNA]</scope>
    <source>
        <strain evidence="7">cv. MD2</strain>
        <tissue evidence="6">Leaf</tissue>
    </source>
</reference>
<dbReference type="Pfam" id="PF13041">
    <property type="entry name" value="PPR_2"/>
    <property type="match status" value="3"/>
</dbReference>
<dbReference type="Pfam" id="PF01535">
    <property type="entry name" value="PPR"/>
    <property type="match status" value="4"/>
</dbReference>
<dbReference type="Gene3D" id="1.25.40.10">
    <property type="entry name" value="Tetratricopeptide repeat domain"/>
    <property type="match status" value="5"/>
</dbReference>
<dbReference type="EMBL" id="LSRQ01000439">
    <property type="protein sequence ID" value="OAY82818.1"/>
    <property type="molecule type" value="Genomic_DNA"/>
</dbReference>
<dbReference type="NCBIfam" id="TIGR00756">
    <property type="entry name" value="PPR"/>
    <property type="match status" value="7"/>
</dbReference>
<dbReference type="InterPro" id="IPR046848">
    <property type="entry name" value="E_motif"/>
</dbReference>
<evidence type="ECO:0000256" key="1">
    <source>
        <dbReference type="ARBA" id="ARBA00022737"/>
    </source>
</evidence>
<dbReference type="InterPro" id="IPR002885">
    <property type="entry name" value="PPR_rpt"/>
</dbReference>
<evidence type="ECO:0000313" key="8">
    <source>
        <dbReference type="Proteomes" id="UP000515123"/>
    </source>
</evidence>
<dbReference type="FunFam" id="1.25.40.10:FF:000285">
    <property type="entry name" value="Pentatricopeptide repeat-containing protein, chloroplastic"/>
    <property type="match status" value="1"/>
</dbReference>
<dbReference type="STRING" id="4615.A0A199W0Q6"/>
<dbReference type="PROSITE" id="PS51375">
    <property type="entry name" value="PPR"/>
    <property type="match status" value="6"/>
</dbReference>
<feature type="repeat" description="PPR" evidence="4">
    <location>
        <begin position="657"/>
        <end position="691"/>
    </location>
</feature>
<comment type="similarity">
    <text evidence="3">Belongs to the PPR family. PCMP-E subfamily.</text>
</comment>
<dbReference type="OrthoDB" id="756178at2759"/>
<evidence type="ECO:0000256" key="4">
    <source>
        <dbReference type="PROSITE-ProRule" id="PRU00708"/>
    </source>
</evidence>
<reference evidence="9" key="2">
    <citation type="submission" date="2025-04" db="UniProtKB">
        <authorList>
            <consortium name="RefSeq"/>
        </authorList>
    </citation>
    <scope>IDENTIFICATION</scope>
    <source>
        <tissue evidence="9">Leaf</tissue>
    </source>
</reference>
<feature type="compositionally biased region" description="Low complexity" evidence="5">
    <location>
        <begin position="19"/>
        <end position="43"/>
    </location>
</feature>
<dbReference type="GO" id="GO:0009451">
    <property type="term" value="P:RNA modification"/>
    <property type="evidence" value="ECO:0007669"/>
    <property type="project" value="InterPro"/>
</dbReference>
<dbReference type="InterPro" id="IPR011990">
    <property type="entry name" value="TPR-like_helical_dom_sf"/>
</dbReference>